<dbReference type="PROSITE" id="PS51144">
    <property type="entry name" value="ALPHA_CA_2"/>
    <property type="match status" value="1"/>
</dbReference>
<proteinExistence type="predicted"/>
<dbReference type="EMBL" id="CP020660">
    <property type="protein sequence ID" value="ATF09415.1"/>
    <property type="molecule type" value="Genomic_DNA"/>
</dbReference>
<organism evidence="2 3">
    <name type="scientific">Candidatus Enterovibrio altilux</name>
    <dbReference type="NCBI Taxonomy" id="1927128"/>
    <lineage>
        <taxon>Bacteria</taxon>
        <taxon>Pseudomonadati</taxon>
        <taxon>Pseudomonadota</taxon>
        <taxon>Gammaproteobacteria</taxon>
        <taxon>Vibrionales</taxon>
        <taxon>Vibrionaceae</taxon>
        <taxon>Enterovibrio</taxon>
    </lineage>
</organism>
<sequence>MLHLAVDIHIDEMIATELSASNVTDGAVLPHLRKHTRQISKEISYGGAYDTRHCYETV</sequence>
<dbReference type="InterPro" id="IPR001148">
    <property type="entry name" value="CA_dom"/>
</dbReference>
<reference evidence="3" key="1">
    <citation type="submission" date="2017-04" db="EMBL/GenBank/DDBJ databases">
        <title>Genome evolution of the luminous symbionts of deep sea anglerfish.</title>
        <authorList>
            <person name="Hendry T.A."/>
        </authorList>
    </citation>
    <scope>NUCLEOTIDE SEQUENCE [LARGE SCALE GENOMIC DNA]</scope>
</reference>
<feature type="domain" description="Alpha-carbonic anhydrase" evidence="1">
    <location>
        <begin position="1"/>
        <end position="58"/>
    </location>
</feature>
<gene>
    <name evidence="2" type="ORF">BTN50_0908</name>
</gene>
<dbReference type="KEGG" id="elux:BTN50_0908"/>
<accession>A0A291B8T2</accession>
<evidence type="ECO:0000313" key="3">
    <source>
        <dbReference type="Proteomes" id="UP000218160"/>
    </source>
</evidence>
<evidence type="ECO:0000259" key="1">
    <source>
        <dbReference type="PROSITE" id="PS51144"/>
    </source>
</evidence>
<keyword evidence="3" id="KW-1185">Reference proteome</keyword>
<dbReference type="AlphaFoldDB" id="A0A291B8T2"/>
<protein>
    <submittedName>
        <fullName evidence="2">Transposase</fullName>
    </submittedName>
</protein>
<name>A0A291B8T2_9GAMM</name>
<evidence type="ECO:0000313" key="2">
    <source>
        <dbReference type="EMBL" id="ATF09415.1"/>
    </source>
</evidence>
<dbReference type="Proteomes" id="UP000218160">
    <property type="component" value="Chromosome 1"/>
</dbReference>